<proteinExistence type="predicted"/>
<dbReference type="AlphaFoldDB" id="H3NR02"/>
<reference evidence="1 2" key="1">
    <citation type="submission" date="2012-01" db="EMBL/GenBank/DDBJ databases">
        <title>The Genome Sequence of Helcococcus kunzii ATCC 51366.</title>
        <authorList>
            <consortium name="The Broad Institute Genome Sequencing Platform"/>
            <person name="Earl A."/>
            <person name="Ward D."/>
            <person name="Feldgarden M."/>
            <person name="Gevers D."/>
            <person name="Huys G."/>
            <person name="Young S.K."/>
            <person name="Zeng Q."/>
            <person name="Gargeya S."/>
            <person name="Fitzgerald M."/>
            <person name="Haas B."/>
            <person name="Abouelleil A."/>
            <person name="Alvarado L."/>
            <person name="Arachchi H.M."/>
            <person name="Berlin A."/>
            <person name="Chapman S.B."/>
            <person name="Gearin G."/>
            <person name="Goldberg J."/>
            <person name="Griggs A."/>
            <person name="Gujja S."/>
            <person name="Hansen M."/>
            <person name="Heiman D."/>
            <person name="Howarth C."/>
            <person name="Larimer J."/>
            <person name="Lui A."/>
            <person name="MacDonald P.J.P."/>
            <person name="McCowen C."/>
            <person name="Montmayeur A."/>
            <person name="Murphy C."/>
            <person name="Neiman D."/>
            <person name="Pearson M."/>
            <person name="Priest M."/>
            <person name="Roberts A."/>
            <person name="Saif S."/>
            <person name="Shea T."/>
            <person name="Sisk P."/>
            <person name="Stolte C."/>
            <person name="Sykes S."/>
            <person name="Wortman J."/>
            <person name="Nusbaum C."/>
            <person name="Birren B."/>
        </authorList>
    </citation>
    <scope>NUCLEOTIDE SEQUENCE [LARGE SCALE GENOMIC DNA]</scope>
    <source>
        <strain evidence="1 2">ATCC 51366</strain>
    </source>
</reference>
<dbReference type="HOGENOM" id="CLU_1840959_0_0_9"/>
<protein>
    <submittedName>
        <fullName evidence="1">Uncharacterized protein</fullName>
    </submittedName>
</protein>
<sequence>MGIFLTSSDELYSFVKDEFGETDNYLIAMKHNSFAKSLLKATISTIYRNMDSSRNFILYFDEKGIHEKEMSFSDKSPFVLIPWNEIEEFTEDEKWNKVILKVNHLGKVYGYEIPFNGRIMKGNKERYNILHENSYHRLD</sequence>
<evidence type="ECO:0000313" key="1">
    <source>
        <dbReference type="EMBL" id="EHR31950.1"/>
    </source>
</evidence>
<dbReference type="RefSeq" id="WP_005399277.1">
    <property type="nucleotide sequence ID" value="NZ_JH601089.1"/>
</dbReference>
<dbReference type="OrthoDB" id="2340037at2"/>
<gene>
    <name evidence="1" type="ORF">HMPREF9709_01763</name>
</gene>
<evidence type="ECO:0000313" key="2">
    <source>
        <dbReference type="Proteomes" id="UP000004191"/>
    </source>
</evidence>
<name>H3NR02_9FIRM</name>
<dbReference type="EMBL" id="AGEI01000032">
    <property type="protein sequence ID" value="EHR31950.1"/>
    <property type="molecule type" value="Genomic_DNA"/>
</dbReference>
<comment type="caution">
    <text evidence="1">The sequence shown here is derived from an EMBL/GenBank/DDBJ whole genome shotgun (WGS) entry which is preliminary data.</text>
</comment>
<dbReference type="eggNOG" id="ENOG5032TQC">
    <property type="taxonomic scope" value="Bacteria"/>
</dbReference>
<dbReference type="PATRIC" id="fig|883114.3.peg.1758"/>
<accession>H3NR02</accession>
<dbReference type="STRING" id="883114.HMPREF9709_01763"/>
<dbReference type="GeneID" id="96999688"/>
<dbReference type="Proteomes" id="UP000004191">
    <property type="component" value="Unassembled WGS sequence"/>
</dbReference>
<keyword evidence="2" id="KW-1185">Reference proteome</keyword>
<organism evidence="1 2">
    <name type="scientific">Helcococcus kunzii ATCC 51366</name>
    <dbReference type="NCBI Taxonomy" id="883114"/>
    <lineage>
        <taxon>Bacteria</taxon>
        <taxon>Bacillati</taxon>
        <taxon>Bacillota</taxon>
        <taxon>Tissierellia</taxon>
        <taxon>Tissierellales</taxon>
        <taxon>Peptoniphilaceae</taxon>
        <taxon>Helcococcus</taxon>
    </lineage>
</organism>